<keyword evidence="5" id="KW-1185">Reference proteome</keyword>
<evidence type="ECO:0000256" key="2">
    <source>
        <dbReference type="ARBA" id="ARBA00022840"/>
    </source>
</evidence>
<protein>
    <recommendedName>
        <fullName evidence="3">6-phosphofructo-2-kinase domain-containing protein</fullName>
    </recommendedName>
</protein>
<dbReference type="GO" id="GO:0006003">
    <property type="term" value="P:fructose 2,6-bisphosphate metabolic process"/>
    <property type="evidence" value="ECO:0007669"/>
    <property type="project" value="InterPro"/>
</dbReference>
<gene>
    <name evidence="4" type="ORF">INT44_006841</name>
</gene>
<comment type="caution">
    <text evidence="4">The sequence shown here is derived from an EMBL/GenBank/DDBJ whole genome shotgun (WGS) entry which is preliminary data.</text>
</comment>
<dbReference type="InterPro" id="IPR027417">
    <property type="entry name" value="P-loop_NTPase"/>
</dbReference>
<dbReference type="EMBL" id="JAEPRA010000016">
    <property type="protein sequence ID" value="KAG2174578.1"/>
    <property type="molecule type" value="Genomic_DNA"/>
</dbReference>
<dbReference type="FunFam" id="3.40.50.300:FF:000644">
    <property type="entry name" value="GpmB, Fructose-2,6-bisphosphatase"/>
    <property type="match status" value="1"/>
</dbReference>
<dbReference type="InterPro" id="IPR003094">
    <property type="entry name" value="6Pfruct_kin"/>
</dbReference>
<organism evidence="4 5">
    <name type="scientific">Umbelopsis vinacea</name>
    <dbReference type="NCBI Taxonomy" id="44442"/>
    <lineage>
        <taxon>Eukaryota</taxon>
        <taxon>Fungi</taxon>
        <taxon>Fungi incertae sedis</taxon>
        <taxon>Mucoromycota</taxon>
        <taxon>Mucoromycotina</taxon>
        <taxon>Umbelopsidomycetes</taxon>
        <taxon>Umbelopsidales</taxon>
        <taxon>Umbelopsidaceae</taxon>
        <taxon>Umbelopsis</taxon>
    </lineage>
</organism>
<dbReference type="AlphaFoldDB" id="A0A8H7UC85"/>
<dbReference type="InterPro" id="IPR013078">
    <property type="entry name" value="His_Pase_superF_clade-1"/>
</dbReference>
<dbReference type="GO" id="GO:0005524">
    <property type="term" value="F:ATP binding"/>
    <property type="evidence" value="ECO:0007669"/>
    <property type="project" value="UniProtKB-KW"/>
</dbReference>
<dbReference type="GO" id="GO:0006000">
    <property type="term" value="P:fructose metabolic process"/>
    <property type="evidence" value="ECO:0007669"/>
    <property type="project" value="InterPro"/>
</dbReference>
<dbReference type="Gene3D" id="3.40.50.1240">
    <property type="entry name" value="Phosphoglycerate mutase-like"/>
    <property type="match status" value="1"/>
</dbReference>
<dbReference type="InterPro" id="IPR029033">
    <property type="entry name" value="His_PPase_superfam"/>
</dbReference>
<dbReference type="SUPFAM" id="SSF53254">
    <property type="entry name" value="Phosphoglycerate mutase-like"/>
    <property type="match status" value="1"/>
</dbReference>
<dbReference type="Pfam" id="PF01591">
    <property type="entry name" value="6PF2K"/>
    <property type="match status" value="1"/>
</dbReference>
<dbReference type="PANTHER" id="PTHR10606:SF39">
    <property type="entry name" value="6-PHOSPHOFRUCTO-2-KINASE_FRUCTOSE-2,6-BISPHOSPHATASE YLR345W-RELATED"/>
    <property type="match status" value="1"/>
</dbReference>
<dbReference type="Proteomes" id="UP000612746">
    <property type="component" value="Unassembled WGS sequence"/>
</dbReference>
<dbReference type="GO" id="GO:0003873">
    <property type="term" value="F:6-phosphofructo-2-kinase activity"/>
    <property type="evidence" value="ECO:0007669"/>
    <property type="project" value="InterPro"/>
</dbReference>
<dbReference type="SUPFAM" id="SSF52540">
    <property type="entry name" value="P-loop containing nucleoside triphosphate hydrolases"/>
    <property type="match status" value="1"/>
</dbReference>
<evidence type="ECO:0000313" key="5">
    <source>
        <dbReference type="Proteomes" id="UP000612746"/>
    </source>
</evidence>
<feature type="domain" description="6-phosphofructo-2-kinase" evidence="3">
    <location>
        <begin position="34"/>
        <end position="243"/>
    </location>
</feature>
<accession>A0A8H7UC85</accession>
<evidence type="ECO:0000256" key="1">
    <source>
        <dbReference type="ARBA" id="ARBA00022741"/>
    </source>
</evidence>
<dbReference type="Gene3D" id="3.40.50.300">
    <property type="entry name" value="P-loop containing nucleotide triphosphate hydrolases"/>
    <property type="match status" value="1"/>
</dbReference>
<dbReference type="PRINTS" id="PR00991">
    <property type="entry name" value="6PFRUCTKNASE"/>
</dbReference>
<dbReference type="PANTHER" id="PTHR10606">
    <property type="entry name" value="6-PHOSPHOFRUCTO-2-KINASE/FRUCTOSE-2,6-BISPHOSPHATASE"/>
    <property type="match status" value="1"/>
</dbReference>
<dbReference type="InterPro" id="IPR013079">
    <property type="entry name" value="6Phosfructo_kin"/>
</dbReference>
<name>A0A8H7UC85_9FUNG</name>
<evidence type="ECO:0000313" key="4">
    <source>
        <dbReference type="EMBL" id="KAG2174578.1"/>
    </source>
</evidence>
<evidence type="ECO:0000259" key="3">
    <source>
        <dbReference type="Pfam" id="PF01591"/>
    </source>
</evidence>
<keyword evidence="2" id="KW-0067">ATP-binding</keyword>
<proteinExistence type="predicted"/>
<dbReference type="OrthoDB" id="267323at2759"/>
<sequence length="465" mass="53943">MAARLYVTDSGRYVHSHPFTPSHLQPLILHPRYFHAGAIAIITVGLPARGKTHVSRSLCRYLRWLGVPTKVFSVGNYRRQRLGTMPNDFFSPANEDTKEQRLLIAEACLKDMIEWLEKGGQVGIYDASNTTDERRAWIQRKLKEHDIQTLFIESICNKQEIIDSNIRSVKISSPDYVGWDPEAAVRDFKNRIENHLPYYKTIRDPELPFVKLMNVGEQLIVNNVKGYLQSRIVYYLMHLHIQPRIIYFARIPESLNESSYKADADLSPVGHKQAEALKTFIVNYRQQQLDMGIEEKLRPLTVWGSTRKHASQAVRHFAEDDILVRALPLLTERNPGECDGLTPQQIKLNDGCHFVQAKFPEEFTKSQQDPYNHRYPRAESYHDLAVRLEACIMELEREKNDVLIIGHDSVLRCLYAYLFDRPDDEIPSIHIPRNYLIQIKPSAYGCRETRLEIQMEEESDEDDQL</sequence>
<dbReference type="GO" id="GO:0005829">
    <property type="term" value="C:cytosol"/>
    <property type="evidence" value="ECO:0007669"/>
    <property type="project" value="TreeGrafter"/>
</dbReference>
<keyword evidence="1" id="KW-0547">Nucleotide-binding</keyword>
<dbReference type="Pfam" id="PF00300">
    <property type="entry name" value="His_Phos_1"/>
    <property type="match status" value="1"/>
</dbReference>
<reference evidence="4" key="1">
    <citation type="submission" date="2020-12" db="EMBL/GenBank/DDBJ databases">
        <title>Metabolic potential, ecology and presence of endohyphal bacteria is reflected in genomic diversity of Mucoromycotina.</title>
        <authorList>
            <person name="Muszewska A."/>
            <person name="Okrasinska A."/>
            <person name="Steczkiewicz K."/>
            <person name="Drgas O."/>
            <person name="Orlowska M."/>
            <person name="Perlinska-Lenart U."/>
            <person name="Aleksandrzak-Piekarczyk T."/>
            <person name="Szatraj K."/>
            <person name="Zielenkiewicz U."/>
            <person name="Pilsyk S."/>
            <person name="Malc E."/>
            <person name="Mieczkowski P."/>
            <person name="Kruszewska J.S."/>
            <person name="Biernat P."/>
            <person name="Pawlowska J."/>
        </authorList>
    </citation>
    <scope>NUCLEOTIDE SEQUENCE</scope>
    <source>
        <strain evidence="4">WA0000051536</strain>
    </source>
</reference>
<dbReference type="PIRSF" id="PIRSF000709">
    <property type="entry name" value="6PFK_2-Ptase"/>
    <property type="match status" value="1"/>
</dbReference>
<dbReference type="GO" id="GO:0004331">
    <property type="term" value="F:fructose-2,6-bisphosphate 2-phosphatase activity"/>
    <property type="evidence" value="ECO:0007669"/>
    <property type="project" value="TreeGrafter"/>
</dbReference>